<dbReference type="NCBIfam" id="TIGR04183">
    <property type="entry name" value="Por_Secre_tail"/>
    <property type="match status" value="1"/>
</dbReference>
<sequence>MGLEVACLEVACLETGIILQMDGMFNLYLSVNFYFMKKIFAKLIIFLFLLGNCFTLKSQYTSIPDGSFEIYLINLNIDSGPIADGQILNSNAEAIDSLSISSQFISDLTGLEAFTNLRYLQINTYFGSTLPIHTMDSLNELYLNFVSVNNPNLSQNTNLKKIQFTNSSIDTLVITNNTNLEYIGLGSLNCKSIDFSQNANLEILLIQNVSMDSIDITSNQNLIKLVCSDSLNEINLTQNHLLRYVTLENNFISEIDLSQNSKIKSLNLFKNQIDSIDLSFQDSLTLLGLKKNNLTKLDVSNLNFLESLDCDSNHIKILNLQHNPVLRWINCASNNLEQLNVQNGNNHAILIDYEFDTRDNPNLTCIQVDNVAFSNNTWTNKDIQSYFSLNCEYDLGLMQENFTDINLFPNPNHGTFQVKISGLSKRMEIEIYNTIGQKIYHEFTVNSNCAVIETNLSPGIYLLKLKDQAGNQFSTFIVE</sequence>
<dbReference type="InterPro" id="IPR052574">
    <property type="entry name" value="CDIRP"/>
</dbReference>
<dbReference type="GO" id="GO:0035591">
    <property type="term" value="F:signaling adaptor activity"/>
    <property type="evidence" value="ECO:0007669"/>
    <property type="project" value="TreeGrafter"/>
</dbReference>
<name>A0A2W1NJX1_9FLAO</name>
<dbReference type="InterPro" id="IPR026444">
    <property type="entry name" value="Secre_tail"/>
</dbReference>
<evidence type="ECO:0000313" key="6">
    <source>
        <dbReference type="Proteomes" id="UP000249248"/>
    </source>
</evidence>
<protein>
    <recommendedName>
        <fullName evidence="4">Secretion system C-terminal sorting domain-containing protein</fullName>
    </recommendedName>
</protein>
<keyword evidence="6" id="KW-1185">Reference proteome</keyword>
<gene>
    <name evidence="5" type="ORF">DNU06_00020</name>
</gene>
<evidence type="ECO:0000256" key="2">
    <source>
        <dbReference type="ARBA" id="ARBA00022729"/>
    </source>
</evidence>
<dbReference type="Gene3D" id="3.80.10.10">
    <property type="entry name" value="Ribonuclease Inhibitor"/>
    <property type="match status" value="1"/>
</dbReference>
<evidence type="ECO:0000256" key="3">
    <source>
        <dbReference type="ARBA" id="ARBA00022737"/>
    </source>
</evidence>
<feature type="domain" description="Secretion system C-terminal sorting" evidence="4">
    <location>
        <begin position="407"/>
        <end position="478"/>
    </location>
</feature>
<dbReference type="SUPFAM" id="SSF52058">
    <property type="entry name" value="L domain-like"/>
    <property type="match status" value="1"/>
</dbReference>
<evidence type="ECO:0000259" key="4">
    <source>
        <dbReference type="Pfam" id="PF18962"/>
    </source>
</evidence>
<dbReference type="PANTHER" id="PTHR47566">
    <property type="match status" value="1"/>
</dbReference>
<evidence type="ECO:0000313" key="5">
    <source>
        <dbReference type="EMBL" id="PZE18256.1"/>
    </source>
</evidence>
<reference evidence="5 6" key="1">
    <citation type="submission" date="2018-06" db="EMBL/GenBank/DDBJ databases">
        <title>The draft genome sequence of Crocinitomix sp. SM1701.</title>
        <authorList>
            <person name="Zhang X."/>
        </authorList>
    </citation>
    <scope>NUCLEOTIDE SEQUENCE [LARGE SCALE GENOMIC DNA]</scope>
    <source>
        <strain evidence="5 6">SM1701</strain>
    </source>
</reference>
<keyword evidence="3" id="KW-0677">Repeat</keyword>
<dbReference type="InterPro" id="IPR032675">
    <property type="entry name" value="LRR_dom_sf"/>
</dbReference>
<comment type="caution">
    <text evidence="5">The sequence shown here is derived from an EMBL/GenBank/DDBJ whole genome shotgun (WGS) entry which is preliminary data.</text>
</comment>
<dbReference type="EMBL" id="QKSB01000001">
    <property type="protein sequence ID" value="PZE18256.1"/>
    <property type="molecule type" value="Genomic_DNA"/>
</dbReference>
<dbReference type="Proteomes" id="UP000249248">
    <property type="component" value="Unassembled WGS sequence"/>
</dbReference>
<accession>A0A2W1NJX1</accession>
<keyword evidence="1" id="KW-0433">Leucine-rich repeat</keyword>
<organism evidence="5 6">
    <name type="scientific">Putridiphycobacter roseus</name>
    <dbReference type="NCBI Taxonomy" id="2219161"/>
    <lineage>
        <taxon>Bacteria</taxon>
        <taxon>Pseudomonadati</taxon>
        <taxon>Bacteroidota</taxon>
        <taxon>Flavobacteriia</taxon>
        <taxon>Flavobacteriales</taxon>
        <taxon>Crocinitomicaceae</taxon>
        <taxon>Putridiphycobacter</taxon>
    </lineage>
</organism>
<dbReference type="Pfam" id="PF18962">
    <property type="entry name" value="Por_Secre_tail"/>
    <property type="match status" value="1"/>
</dbReference>
<dbReference type="AlphaFoldDB" id="A0A2W1NJX1"/>
<dbReference type="PANTHER" id="PTHR47566:SF1">
    <property type="entry name" value="PROTEIN NUD1"/>
    <property type="match status" value="1"/>
</dbReference>
<proteinExistence type="predicted"/>
<evidence type="ECO:0000256" key="1">
    <source>
        <dbReference type="ARBA" id="ARBA00022614"/>
    </source>
</evidence>
<keyword evidence="2" id="KW-0732">Signal</keyword>